<organism evidence="4 5">
    <name type="scientific">Pseudomonas putida</name>
    <name type="common">Arthrobacter siderocapsulatus</name>
    <dbReference type="NCBI Taxonomy" id="303"/>
    <lineage>
        <taxon>Bacteria</taxon>
        <taxon>Pseudomonadati</taxon>
        <taxon>Pseudomonadota</taxon>
        <taxon>Gammaproteobacteria</taxon>
        <taxon>Pseudomonadales</taxon>
        <taxon>Pseudomonadaceae</taxon>
        <taxon>Pseudomonas</taxon>
    </lineage>
</organism>
<dbReference type="PRINTS" id="PR01484">
    <property type="entry name" value="PRTACTNFAMLY"/>
</dbReference>
<dbReference type="SUPFAM" id="SSF51126">
    <property type="entry name" value="Pectin lyase-like"/>
    <property type="match status" value="1"/>
</dbReference>
<dbReference type="PANTHER" id="PTHR35037">
    <property type="entry name" value="C-TERMINAL REGION OF AIDA-LIKE PROTEIN"/>
    <property type="match status" value="1"/>
</dbReference>
<dbReference type="Pfam" id="PF03212">
    <property type="entry name" value="Pertactin"/>
    <property type="match status" value="1"/>
</dbReference>
<dbReference type="SUPFAM" id="SSF103515">
    <property type="entry name" value="Autotransporter"/>
    <property type="match status" value="1"/>
</dbReference>
<dbReference type="InterPro" id="IPR011050">
    <property type="entry name" value="Pectin_lyase_fold/virulence"/>
</dbReference>
<gene>
    <name evidence="4" type="ORF">ID616_07475</name>
</gene>
<feature type="signal peptide" evidence="2">
    <location>
        <begin position="1"/>
        <end position="29"/>
    </location>
</feature>
<dbReference type="InterPro" id="IPR036709">
    <property type="entry name" value="Autotransporte_beta_dom_sf"/>
</dbReference>
<reference evidence="4 5" key="1">
    <citation type="submission" date="2020-09" db="EMBL/GenBank/DDBJ databases">
        <title>Co-existence of a novel multidrug-resistance efflux pump with carbapenem resistance gene blaVIM-2 in one megaplasmid in Pseudomonas putida.</title>
        <authorList>
            <person name="Peng K."/>
            <person name="Li R."/>
        </authorList>
    </citation>
    <scope>NUCLEOTIDE SEQUENCE [LARGE SCALE GENOMIC DNA]</scope>
    <source>
        <strain evidence="4 5">ZXPA-20</strain>
    </source>
</reference>
<dbReference type="InterPro" id="IPR003991">
    <property type="entry name" value="Pertactin_virulence_factor"/>
</dbReference>
<evidence type="ECO:0000256" key="1">
    <source>
        <dbReference type="ARBA" id="ARBA00022729"/>
    </source>
</evidence>
<dbReference type="Gene3D" id="2.40.128.130">
    <property type="entry name" value="Autotransporter beta-domain"/>
    <property type="match status" value="1"/>
</dbReference>
<evidence type="ECO:0000259" key="3">
    <source>
        <dbReference type="PROSITE" id="PS51208"/>
    </source>
</evidence>
<dbReference type="InterPro" id="IPR012332">
    <property type="entry name" value="Autotransporter_pectin_lyase_C"/>
</dbReference>
<dbReference type="InterPro" id="IPR005546">
    <property type="entry name" value="Autotransporte_beta"/>
</dbReference>
<dbReference type="SMART" id="SM00869">
    <property type="entry name" value="Autotransporter"/>
    <property type="match status" value="1"/>
</dbReference>
<dbReference type="InterPro" id="IPR006626">
    <property type="entry name" value="PbH1"/>
</dbReference>
<dbReference type="EMBL" id="CP061723">
    <property type="protein sequence ID" value="QOC99534.1"/>
    <property type="molecule type" value="Genomic_DNA"/>
</dbReference>
<protein>
    <submittedName>
        <fullName evidence="4">Autotransporter outer membrane beta-barrel domain-containing protein</fullName>
    </submittedName>
</protein>
<dbReference type="PROSITE" id="PS51208">
    <property type="entry name" value="AUTOTRANSPORTER"/>
    <property type="match status" value="1"/>
</dbReference>
<feature type="chain" id="PRO_5044754156" evidence="2">
    <location>
        <begin position="30"/>
        <end position="726"/>
    </location>
</feature>
<dbReference type="Proteomes" id="UP000516786">
    <property type="component" value="Chromosome"/>
</dbReference>
<proteinExistence type="predicted"/>
<dbReference type="CDD" id="cd01343">
    <property type="entry name" value="PL1_Passenger_AT"/>
    <property type="match status" value="1"/>
</dbReference>
<accession>A0ABD7BIK9</accession>
<sequence>MIPGHARMHPLAHALLLASAFSMSQVSHAVTIVDDQLNIGQDTPLDSYRVNRGAELVAEGATTERIDVRAGTLRMTDSTVTGNGTDAVSLVNGNAIISGNSKVVSDRVGLRLQRSDLEGSTATVVNSHVEGGQGGALLSANSTLNLEGSTLVGDGASSAATLFGNAALNAQGSTLTGAGSGLEIISDSAFTEPAKVTLVGSTVEGKDGSAIVVGDYPGRPAKAAVQVGPGSSLVGSNGILLEVLGNSAATMAVEGSALVGDVKVEAGSSASISLDKDASLTGRLENVESLSVANRARWNMVEDSTVGSLALNAGSVRFGEADQYQRLTVGELSGNGTFIMDADFSTGQTDFLEVTGSATGAHSLLVGSSGADPLEASQLHLVHAGSGDAQFSLLNGSVDLGAFSYELAQRGNDWFLDGSRKIISPGTASVLALFNTAPTVWYGELTTLRSRMGELRQDEGKAGGWVRAYGNKFNVSTTAGSGYQQVQQGFSIGADAPLPVGDGQWLVGVMAGHSSSDLNLDRGASADVKSYYLGLYSTWLDAASGYYFDGVVKLNRFDNSSEVTLSDGKRTKGDYDNLGLGVSAEFGRHVELGNGYFVEPYTQWSAVSIEGKDYQLDNGLRANSDDTRSLLGKVGATVGRTYDLGQGRFAQPYVRLAYAHEFVNSNDVKVNDNRFDNDLSGSRGELGAGLAISLNERLQLHADFDYSNGEHIEQPWGANVGVRYSW</sequence>
<dbReference type="AlphaFoldDB" id="A0ABD7BIK9"/>
<dbReference type="Gene3D" id="2.160.20.20">
    <property type="match status" value="1"/>
</dbReference>
<dbReference type="InterPro" id="IPR004899">
    <property type="entry name" value="Pertactin_central"/>
</dbReference>
<evidence type="ECO:0000313" key="5">
    <source>
        <dbReference type="Proteomes" id="UP000516786"/>
    </source>
</evidence>
<dbReference type="Pfam" id="PF03797">
    <property type="entry name" value="Autotransporter"/>
    <property type="match status" value="1"/>
</dbReference>
<dbReference type="InterPro" id="IPR006315">
    <property type="entry name" value="OM_autotransptr_brl_dom"/>
</dbReference>
<dbReference type="SMART" id="SM00710">
    <property type="entry name" value="PbH1"/>
    <property type="match status" value="4"/>
</dbReference>
<evidence type="ECO:0000256" key="2">
    <source>
        <dbReference type="SAM" id="SignalP"/>
    </source>
</evidence>
<dbReference type="PANTHER" id="PTHR35037:SF7">
    <property type="entry name" value="AUTOTRANSPORTER"/>
    <property type="match status" value="1"/>
</dbReference>
<evidence type="ECO:0000313" key="4">
    <source>
        <dbReference type="EMBL" id="QOC99534.1"/>
    </source>
</evidence>
<dbReference type="NCBIfam" id="TIGR01414">
    <property type="entry name" value="autotrans_barl"/>
    <property type="match status" value="1"/>
</dbReference>
<dbReference type="InterPro" id="IPR051551">
    <property type="entry name" value="Autotransporter_adhesion"/>
</dbReference>
<name>A0ABD7BIK9_PSEPU</name>
<feature type="domain" description="Autotransporter" evidence="3">
    <location>
        <begin position="457"/>
        <end position="726"/>
    </location>
</feature>
<keyword evidence="1 2" id="KW-0732">Signal</keyword>